<gene>
    <name evidence="1" type="ORF">LMG6000_02247</name>
</gene>
<protein>
    <submittedName>
        <fullName evidence="1">Uncharacterized protein</fullName>
    </submittedName>
</protein>
<evidence type="ECO:0000313" key="2">
    <source>
        <dbReference type="Proteomes" id="UP000494183"/>
    </source>
</evidence>
<dbReference type="AlphaFoldDB" id="A0A6S7F8W2"/>
<dbReference type="EMBL" id="CADILH010000003">
    <property type="protein sequence ID" value="CAB3931624.1"/>
    <property type="molecule type" value="Genomic_DNA"/>
</dbReference>
<name>A0A6S7F8W2_9BURK</name>
<keyword evidence="2" id="KW-1185">Reference proteome</keyword>
<evidence type="ECO:0000313" key="1">
    <source>
        <dbReference type="EMBL" id="CAB3931624.1"/>
    </source>
</evidence>
<sequence length="69" mass="7653">MENVEMPQPLDANGLIEAIQAGRVKQFVIIAELPDGDINSCAEITDREGANRHFMELELKGLPELYRAA</sequence>
<dbReference type="Proteomes" id="UP000494183">
    <property type="component" value="Unassembled WGS sequence"/>
</dbReference>
<proteinExistence type="predicted"/>
<dbReference type="RefSeq" id="WP_175201641.1">
    <property type="nucleotide sequence ID" value="NZ_CADILH010000003.1"/>
</dbReference>
<accession>A0A6S7F8W2</accession>
<organism evidence="1 2">
    <name type="scientific">Achromobacter insolitus</name>
    <dbReference type="NCBI Taxonomy" id="217204"/>
    <lineage>
        <taxon>Bacteria</taxon>
        <taxon>Pseudomonadati</taxon>
        <taxon>Pseudomonadota</taxon>
        <taxon>Betaproteobacteria</taxon>
        <taxon>Burkholderiales</taxon>
        <taxon>Alcaligenaceae</taxon>
        <taxon>Achromobacter</taxon>
    </lineage>
</organism>
<reference evidence="1 2" key="1">
    <citation type="submission" date="2020-04" db="EMBL/GenBank/DDBJ databases">
        <authorList>
            <person name="De Canck E."/>
        </authorList>
    </citation>
    <scope>NUCLEOTIDE SEQUENCE [LARGE SCALE GENOMIC DNA]</scope>
    <source>
        <strain evidence="1 2">LMG 6000</strain>
    </source>
</reference>